<feature type="non-terminal residue" evidence="1">
    <location>
        <position position="82"/>
    </location>
</feature>
<comment type="caution">
    <text evidence="1">The sequence shown here is derived from an EMBL/GenBank/DDBJ whole genome shotgun (WGS) entry which is preliminary data.</text>
</comment>
<keyword evidence="2" id="KW-1185">Reference proteome</keyword>
<evidence type="ECO:0008006" key="3">
    <source>
        <dbReference type="Google" id="ProtNLM"/>
    </source>
</evidence>
<dbReference type="Proteomes" id="UP000035009">
    <property type="component" value="Unassembled WGS sequence"/>
</dbReference>
<name>M3V0T9_GORML</name>
<accession>M3V0T9</accession>
<reference evidence="1 2" key="1">
    <citation type="submission" date="2013-02" db="EMBL/GenBank/DDBJ databases">
        <title>Whole genome shotgun sequence of Gordonia malaquae NBRC 108250.</title>
        <authorList>
            <person name="Yoshida I."/>
            <person name="Hosoyama A."/>
            <person name="Tsuchikane K."/>
            <person name="Ando Y."/>
            <person name="Baba S."/>
            <person name="Ohji S."/>
            <person name="Hamada M."/>
            <person name="Tamura T."/>
            <person name="Yamazoe A."/>
            <person name="Yamazaki S."/>
            <person name="Fujita N."/>
        </authorList>
    </citation>
    <scope>NUCLEOTIDE SEQUENCE [LARGE SCALE GENOMIC DNA]</scope>
    <source>
        <strain evidence="1 2">NBRC 108250</strain>
    </source>
</reference>
<protein>
    <recommendedName>
        <fullName evidence="3">ANTAR domain-containing protein</fullName>
    </recommendedName>
</protein>
<gene>
    <name evidence="1" type="ORF">GM1_105_00020</name>
</gene>
<evidence type="ECO:0000313" key="1">
    <source>
        <dbReference type="EMBL" id="GAC82137.1"/>
    </source>
</evidence>
<evidence type="ECO:0000313" key="2">
    <source>
        <dbReference type="Proteomes" id="UP000035009"/>
    </source>
</evidence>
<sequence>MFTSIVRELTDRIVDELAPPTTAETDSGQSPRFACLLTSASKVGTDDADILSAIVEVARARNVLDAAQAQLVRTAERAGIPF</sequence>
<dbReference type="EMBL" id="BAOP01000105">
    <property type="protein sequence ID" value="GAC82137.1"/>
    <property type="molecule type" value="Genomic_DNA"/>
</dbReference>
<dbReference type="AlphaFoldDB" id="M3V0T9"/>
<proteinExistence type="predicted"/>
<organism evidence="1 2">
    <name type="scientific">Gordonia malaquae NBRC 108250</name>
    <dbReference type="NCBI Taxonomy" id="1223542"/>
    <lineage>
        <taxon>Bacteria</taxon>
        <taxon>Bacillati</taxon>
        <taxon>Actinomycetota</taxon>
        <taxon>Actinomycetes</taxon>
        <taxon>Mycobacteriales</taxon>
        <taxon>Gordoniaceae</taxon>
        <taxon>Gordonia</taxon>
    </lineage>
</organism>